<reference evidence="1 2" key="1">
    <citation type="journal article" date="2014" name="Mol. Biol. Evol.">
        <title>Massive expansion of Ubiquitination-related gene families within the Chlamydiae.</title>
        <authorList>
            <person name="Domman D."/>
            <person name="Collingro A."/>
            <person name="Lagkouvardos I."/>
            <person name="Gehre L."/>
            <person name="Weinmaier T."/>
            <person name="Rattei T."/>
            <person name="Subtil A."/>
            <person name="Horn M."/>
        </authorList>
    </citation>
    <scope>NUCLEOTIDE SEQUENCE [LARGE SCALE GENOMIC DNA]</scope>
    <source>
        <strain evidence="1 2">OEW1</strain>
    </source>
</reference>
<dbReference type="AlphaFoldDB" id="A0A0C1C5U1"/>
<accession>A0A0C1C5U1</accession>
<dbReference type="EMBL" id="JSAM01000004">
    <property type="protein sequence ID" value="KIA78766.1"/>
    <property type="molecule type" value="Genomic_DNA"/>
</dbReference>
<name>A0A0C1C5U1_9BACT</name>
<dbReference type="PATRIC" id="fig|83552.4.peg.14"/>
<sequence length="458" mass="53621">MVANWNRVIGDISPEDFHQNGAFFAFIQHLKSMNFDELIALELHQVGHFLKIWEQQLNEENTCSHIYGDLLPIDLGELFLQTPKLSGVLYLSHNHVISEAFFQENPQNLQHLTDRVVHPIIQKQLPEWKDLTFSFPRRYRFSGFYNSWGFIRIERKDVQGNGCGIILSITTLDAEVMTMMKKQHFEHLGDLYNQAWDGAIHDYVHHIALYTNPSFGIGKVSPMSLVNEHSVIDKWGADMLDTFNYEYWAHRTHRLITGNMMGEGDKQQLISKAKKYFTEVYAFLQILLKENSPSYVQRVSNYLVNIYLWPLHIIIHPFDLKFEELTEEINRLQVDYDTNIPEEIDKMLQIIKQQAIPPNEPRSVALNETIKKLQLREKMQTSRDSITWYDVMRLNTDSLVQRGMYEGWFHNHDIFYQNQPISPNKAALHMLTALKQTFSSFEKKSHSIQSYCLKGIVP</sequence>
<gene>
    <name evidence="1" type="ORF">DB43_DJ00030</name>
</gene>
<dbReference type="Proteomes" id="UP000031307">
    <property type="component" value="Unassembled WGS sequence"/>
</dbReference>
<proteinExistence type="predicted"/>
<evidence type="ECO:0000313" key="1">
    <source>
        <dbReference type="EMBL" id="KIA78766.1"/>
    </source>
</evidence>
<protein>
    <submittedName>
        <fullName evidence="1">Uncharacterized protein</fullName>
    </submittedName>
</protein>
<evidence type="ECO:0000313" key="2">
    <source>
        <dbReference type="Proteomes" id="UP000031307"/>
    </source>
</evidence>
<comment type="caution">
    <text evidence="1">The sequence shown here is derived from an EMBL/GenBank/DDBJ whole genome shotgun (WGS) entry which is preliminary data.</text>
</comment>
<organism evidence="1 2">
    <name type="scientific">Parachlamydia acanthamoebae</name>
    <dbReference type="NCBI Taxonomy" id="83552"/>
    <lineage>
        <taxon>Bacteria</taxon>
        <taxon>Pseudomonadati</taxon>
        <taxon>Chlamydiota</taxon>
        <taxon>Chlamydiia</taxon>
        <taxon>Parachlamydiales</taxon>
        <taxon>Parachlamydiaceae</taxon>
        <taxon>Parachlamydia</taxon>
    </lineage>
</organism>
<dbReference type="RefSeq" id="WP_006341173.1">
    <property type="nucleotide sequence ID" value="NZ_JSAM01000004.1"/>
</dbReference>